<dbReference type="InterPro" id="IPR050834">
    <property type="entry name" value="Glycosyltransf_2"/>
</dbReference>
<reference evidence="2 3" key="1">
    <citation type="submission" date="2023-07" db="EMBL/GenBank/DDBJ databases">
        <title>Novel species of Thermanaerothrix with wide hydrolytic capabilities.</title>
        <authorList>
            <person name="Zayulina K.S."/>
            <person name="Podosokorskaya O.A."/>
            <person name="Elcheninov A.G."/>
        </authorList>
    </citation>
    <scope>NUCLEOTIDE SEQUENCE [LARGE SCALE GENOMIC DNA]</scope>
    <source>
        <strain evidence="2 3">4228-RoL</strain>
    </source>
</reference>
<dbReference type="PANTHER" id="PTHR43685:SF2">
    <property type="entry name" value="GLYCOSYLTRANSFERASE 2-LIKE DOMAIN-CONTAINING PROTEIN"/>
    <property type="match status" value="1"/>
</dbReference>
<dbReference type="InterPro" id="IPR001173">
    <property type="entry name" value="Glyco_trans_2-like"/>
</dbReference>
<dbReference type="GO" id="GO:0016757">
    <property type="term" value="F:glycosyltransferase activity"/>
    <property type="evidence" value="ECO:0007669"/>
    <property type="project" value="UniProtKB-KW"/>
</dbReference>
<keyword evidence="2" id="KW-0328">Glycosyltransferase</keyword>
<dbReference type="Pfam" id="PF00535">
    <property type="entry name" value="Glycos_transf_2"/>
    <property type="match status" value="1"/>
</dbReference>
<feature type="domain" description="Glycosyltransferase 2-like" evidence="1">
    <location>
        <begin position="9"/>
        <end position="125"/>
    </location>
</feature>
<keyword evidence="3" id="KW-1185">Reference proteome</keyword>
<comment type="caution">
    <text evidence="2">The sequence shown here is derived from an EMBL/GenBank/DDBJ whole genome shotgun (WGS) entry which is preliminary data.</text>
</comment>
<keyword evidence="2" id="KW-0808">Transferase</keyword>
<dbReference type="EMBL" id="JAUHMF010000001">
    <property type="protein sequence ID" value="MDT8896959.1"/>
    <property type="molecule type" value="Genomic_DNA"/>
</dbReference>
<proteinExistence type="predicted"/>
<dbReference type="PANTHER" id="PTHR43685">
    <property type="entry name" value="GLYCOSYLTRANSFERASE"/>
    <property type="match status" value="1"/>
</dbReference>
<organism evidence="2 3">
    <name type="scientific">Thermanaerothrix solaris</name>
    <dbReference type="NCBI Taxonomy" id="3058434"/>
    <lineage>
        <taxon>Bacteria</taxon>
        <taxon>Bacillati</taxon>
        <taxon>Chloroflexota</taxon>
        <taxon>Anaerolineae</taxon>
        <taxon>Anaerolineales</taxon>
        <taxon>Anaerolineaceae</taxon>
        <taxon>Thermanaerothrix</taxon>
    </lineage>
</organism>
<dbReference type="EC" id="2.4.-.-" evidence="2"/>
<name>A0ABU3NJC8_9CHLR</name>
<evidence type="ECO:0000259" key="1">
    <source>
        <dbReference type="Pfam" id="PF00535"/>
    </source>
</evidence>
<dbReference type="CDD" id="cd00761">
    <property type="entry name" value="Glyco_tranf_GTA_type"/>
    <property type="match status" value="1"/>
</dbReference>
<dbReference type="InterPro" id="IPR029044">
    <property type="entry name" value="Nucleotide-diphossugar_trans"/>
</dbReference>
<protein>
    <submittedName>
        <fullName evidence="2">Glycosyltransferase family 2 protein</fullName>
        <ecNumber evidence="2">2.4.-.-</ecNumber>
    </submittedName>
</protein>
<dbReference type="RefSeq" id="WP_315623610.1">
    <property type="nucleotide sequence ID" value="NZ_JAUHMF010000001.1"/>
</dbReference>
<dbReference type="Gene3D" id="3.90.550.10">
    <property type="entry name" value="Spore Coat Polysaccharide Biosynthesis Protein SpsA, Chain A"/>
    <property type="match status" value="1"/>
</dbReference>
<dbReference type="SUPFAM" id="SSF53448">
    <property type="entry name" value="Nucleotide-diphospho-sugar transferases"/>
    <property type="match status" value="1"/>
</dbReference>
<dbReference type="Proteomes" id="UP001254165">
    <property type="component" value="Unassembled WGS sequence"/>
</dbReference>
<gene>
    <name evidence="2" type="ORF">QYE77_01685</name>
</gene>
<evidence type="ECO:0000313" key="2">
    <source>
        <dbReference type="EMBL" id="MDT8896959.1"/>
    </source>
</evidence>
<accession>A0ABU3NJC8</accession>
<evidence type="ECO:0000313" key="3">
    <source>
        <dbReference type="Proteomes" id="UP001254165"/>
    </source>
</evidence>
<sequence length="323" mass="37869">MSTLTPLVSIGLPVFNGEAYLEQAIESILDQTWGNFELIISDNASLDRTGEICQAYMERDQRIRYVRNPENRGAAFNYNQTVALAQGQFFKWAAADDWIAPTFLESCLAPLRSDHTVVLAYPLTQIVDENGQPLGLYEDELNLTQSDPAERFCRFLDRFRRKDKCNAVFGLIRLEPLRRTRLIDRFTSSDITLLGELALLGKMVEISQVLFYRRDHPGSSVRALKPTERAAWFDPAVKKSRRYVQWRLWGEFMRSLWQLPLPLETRIRGTSGVVQWGMWRRKLLALEARSWMWNSVRVFPRPIYLLLRWIWHWRRVASHRKSF</sequence>